<proteinExistence type="predicted"/>
<feature type="transmembrane region" description="Helical" evidence="2">
    <location>
        <begin position="971"/>
        <end position="994"/>
    </location>
</feature>
<comment type="caution">
    <text evidence="3">The sequence shown here is derived from an EMBL/GenBank/DDBJ whole genome shotgun (WGS) entry which is preliminary data.</text>
</comment>
<name>A0A2P7VKH5_9BACL</name>
<keyword evidence="2" id="KW-0812">Transmembrane</keyword>
<dbReference type="OrthoDB" id="9757876at2"/>
<dbReference type="PRINTS" id="PR00702">
    <property type="entry name" value="ACRIFLAVINRP"/>
</dbReference>
<protein>
    <submittedName>
        <fullName evidence="3">AcrB/AcrD/AcrF family protein</fullName>
    </submittedName>
</protein>
<dbReference type="RefSeq" id="WP_106837471.1">
    <property type="nucleotide sequence ID" value="NZ_JARMEZ010000014.1"/>
</dbReference>
<feature type="transmembrane region" description="Helical" evidence="2">
    <location>
        <begin position="525"/>
        <end position="543"/>
    </location>
</feature>
<feature type="transmembrane region" description="Helical" evidence="2">
    <location>
        <begin position="892"/>
        <end position="912"/>
    </location>
</feature>
<dbReference type="Gene3D" id="3.30.2090.10">
    <property type="entry name" value="Multidrug efflux transporter AcrB TolC docking domain, DN and DC subdomains"/>
    <property type="match status" value="2"/>
</dbReference>
<feature type="transmembrane region" description="Helical" evidence="2">
    <location>
        <begin position="865"/>
        <end position="886"/>
    </location>
</feature>
<dbReference type="Pfam" id="PF00873">
    <property type="entry name" value="ACR_tran"/>
    <property type="match status" value="1"/>
</dbReference>
<evidence type="ECO:0000313" key="4">
    <source>
        <dbReference type="Proteomes" id="UP000240419"/>
    </source>
</evidence>
<keyword evidence="2" id="KW-1133">Transmembrane helix</keyword>
<evidence type="ECO:0000256" key="1">
    <source>
        <dbReference type="SAM" id="MobiDB-lite"/>
    </source>
</evidence>
<evidence type="ECO:0000313" key="3">
    <source>
        <dbReference type="EMBL" id="PSJ99725.1"/>
    </source>
</evidence>
<feature type="transmembrane region" description="Helical" evidence="2">
    <location>
        <begin position="941"/>
        <end position="959"/>
    </location>
</feature>
<feature type="transmembrane region" description="Helical" evidence="2">
    <location>
        <begin position="358"/>
        <end position="378"/>
    </location>
</feature>
<reference evidence="3 4" key="1">
    <citation type="submission" date="2018-03" db="EMBL/GenBank/DDBJ databases">
        <title>Brevisbacillus phylogenomics.</title>
        <authorList>
            <person name="Dunlap C."/>
        </authorList>
    </citation>
    <scope>NUCLEOTIDE SEQUENCE [LARGE SCALE GENOMIC DNA]</scope>
    <source>
        <strain evidence="3 4">NRRL NRS-1210</strain>
    </source>
</reference>
<gene>
    <name evidence="3" type="ORF">C7R93_03400</name>
</gene>
<feature type="transmembrane region" description="Helical" evidence="2">
    <location>
        <begin position="839"/>
        <end position="858"/>
    </location>
</feature>
<feature type="transmembrane region" description="Helical" evidence="2">
    <location>
        <begin position="332"/>
        <end position="351"/>
    </location>
</feature>
<accession>A0A2P7VKH5</accession>
<dbReference type="GO" id="GO:0042910">
    <property type="term" value="F:xenobiotic transmembrane transporter activity"/>
    <property type="evidence" value="ECO:0007669"/>
    <property type="project" value="TreeGrafter"/>
</dbReference>
<dbReference type="InterPro" id="IPR027463">
    <property type="entry name" value="AcrB_DN_DC_subdom"/>
</dbReference>
<dbReference type="Gene3D" id="3.30.70.1320">
    <property type="entry name" value="Multidrug efflux transporter AcrB pore domain like"/>
    <property type="match status" value="1"/>
</dbReference>
<dbReference type="EMBL" id="PXZM01000003">
    <property type="protein sequence ID" value="PSJ99725.1"/>
    <property type="molecule type" value="Genomic_DNA"/>
</dbReference>
<dbReference type="SUPFAM" id="SSF82693">
    <property type="entry name" value="Multidrug efflux transporter AcrB pore domain, PN1, PN2, PC1 and PC2 subdomains"/>
    <property type="match status" value="2"/>
</dbReference>
<dbReference type="SUPFAM" id="SSF82714">
    <property type="entry name" value="Multidrug efflux transporter AcrB TolC docking domain, DN and DC subdomains"/>
    <property type="match status" value="2"/>
</dbReference>
<organism evidence="3 4">
    <name type="scientific">Brevibacillus fortis</name>
    <dbReference type="NCBI Taxonomy" id="2126352"/>
    <lineage>
        <taxon>Bacteria</taxon>
        <taxon>Bacillati</taxon>
        <taxon>Bacillota</taxon>
        <taxon>Bacilli</taxon>
        <taxon>Bacillales</taxon>
        <taxon>Paenibacillaceae</taxon>
        <taxon>Brevibacillus</taxon>
    </lineage>
</organism>
<dbReference type="PANTHER" id="PTHR32063">
    <property type="match status" value="1"/>
</dbReference>
<dbReference type="SUPFAM" id="SSF82866">
    <property type="entry name" value="Multidrug efflux transporter AcrB transmembrane domain"/>
    <property type="match status" value="2"/>
</dbReference>
<evidence type="ECO:0000256" key="2">
    <source>
        <dbReference type="SAM" id="Phobius"/>
    </source>
</evidence>
<dbReference type="AlphaFoldDB" id="A0A2P7VKH5"/>
<keyword evidence="2" id="KW-0472">Membrane</keyword>
<sequence>MNKMILFLLKRQLIVYLFTFLLVIAGLGSLFSFNIELVPKTNFPDIYVRISGGALPPEEMEEKVTKKVEQELKSISDIKKYSSSTSAGSVRINVSANEGKGEQVKQDVQNAVNRLRNGFPKAVDSVDIFQSNMGSDQMIDFAIVGAEPKTMLSLAKTSIKDRIEEVEGVKEVIVEEKSFENKITISFLPQRLNAYQTTPAAIISQLQDTNWKQGIGTLENTGFDTVVMIDNTYQTPQEIEALPIDTPRGTVSLNQLAQIEDLRGKVKDFVALTNGSVFIQISVTRADGYDLITTQKNVEEVVRKMNTEANGKYNIKVMFEGASFVEHAVSNLSRDVMIGGALAIIILFVFLRNWRVTLVIATTLPLSAFMTFIAMKLAGYNIDMISLLSLSLSVGLIVDAAIVVLESIYHYREKGEELKQAIIKGTREVLTPVFTSQLTIIIVFLPLVFADFEDWLKPVLATIAFTVSAAIIASTIAAFFFVPVFSNRFLQKDKHVSLEGEGKEHFIIRVFSGILHVAIRHRIKTVLLAVALLVGSAFLTPFMKMGQGINPNENIVFVTMKMPIGTTLETAQKAAITAETSMREIPEIKDVFFFTSKEEATLFISLIPKTDRTREKDALNEDINKRLNATPGIESVSMSFGQQGGSGPIQLDVYGDDMEVMRKIATDLEAMLGTINGLTNIRNDFKEGKEKVTLLPKQEALTRLNVDHRSLLQQLSVLIGSQPITSITQDGIEVNIVAKMPDNWLKHPDQLKTIMVTSKDGAAVPLADLVDMEYSKSPITIERKEGDRIVTVSAEMLGSELGAVGREIDEKLPNVPVPAGYKVEIAGKLKAQSTNMSQGIFVFLGVLALIYVIMVAQFGRMSQPFIIMLTIPMALVGVVLGFVLTQRTFGEMAMIGIIMLVGIVVSNAILLIDRINLLRKRGMDTAEAIIQGTKERIRPVIMTKLTAILGMLPMGLAMAEGSDLEAPLATAVISGLVFHTIVTLVLVPVLYSLFEGAKAKRLARKAARQAKREAKREAKQNKDKNVPPTEV</sequence>
<dbReference type="Gene3D" id="1.20.1640.10">
    <property type="entry name" value="Multidrug efflux transporter AcrB transmembrane domain"/>
    <property type="match status" value="2"/>
</dbReference>
<dbReference type="Proteomes" id="UP000240419">
    <property type="component" value="Unassembled WGS sequence"/>
</dbReference>
<dbReference type="Gene3D" id="3.30.70.1440">
    <property type="entry name" value="Multidrug efflux transporter AcrB pore domain"/>
    <property type="match status" value="1"/>
</dbReference>
<dbReference type="Gene3D" id="3.30.70.1430">
    <property type="entry name" value="Multidrug efflux transporter AcrB pore domain"/>
    <property type="match status" value="2"/>
</dbReference>
<dbReference type="GO" id="GO:0005886">
    <property type="term" value="C:plasma membrane"/>
    <property type="evidence" value="ECO:0007669"/>
    <property type="project" value="TreeGrafter"/>
</dbReference>
<dbReference type="InterPro" id="IPR001036">
    <property type="entry name" value="Acrflvin-R"/>
</dbReference>
<dbReference type="PANTHER" id="PTHR32063:SF0">
    <property type="entry name" value="SWARMING MOTILITY PROTEIN SWRC"/>
    <property type="match status" value="1"/>
</dbReference>
<feature type="transmembrane region" description="Helical" evidence="2">
    <location>
        <begin position="12"/>
        <end position="33"/>
    </location>
</feature>
<feature type="transmembrane region" description="Helical" evidence="2">
    <location>
        <begin position="429"/>
        <end position="449"/>
    </location>
</feature>
<feature type="region of interest" description="Disordered" evidence="1">
    <location>
        <begin position="1007"/>
        <end position="1031"/>
    </location>
</feature>
<feature type="compositionally biased region" description="Basic and acidic residues" evidence="1">
    <location>
        <begin position="1010"/>
        <end position="1025"/>
    </location>
</feature>
<feature type="transmembrane region" description="Helical" evidence="2">
    <location>
        <begin position="384"/>
        <end position="408"/>
    </location>
</feature>
<feature type="transmembrane region" description="Helical" evidence="2">
    <location>
        <begin position="461"/>
        <end position="485"/>
    </location>
</feature>
<keyword evidence="4" id="KW-1185">Reference proteome</keyword>